<name>A0ACC1KZH7_9FUNG</name>
<evidence type="ECO:0000313" key="2">
    <source>
        <dbReference type="Proteomes" id="UP001140087"/>
    </source>
</evidence>
<proteinExistence type="predicted"/>
<organism evidence="1 2">
    <name type="scientific">Coemansia helicoidea</name>
    <dbReference type="NCBI Taxonomy" id="1286919"/>
    <lineage>
        <taxon>Eukaryota</taxon>
        <taxon>Fungi</taxon>
        <taxon>Fungi incertae sedis</taxon>
        <taxon>Zoopagomycota</taxon>
        <taxon>Kickxellomycotina</taxon>
        <taxon>Kickxellomycetes</taxon>
        <taxon>Kickxellales</taxon>
        <taxon>Kickxellaceae</taxon>
        <taxon>Coemansia</taxon>
    </lineage>
</organism>
<accession>A0ACC1KZH7</accession>
<protein>
    <submittedName>
        <fullName evidence="1">Gem (Nuclear organelle) associated protein 2</fullName>
    </submittedName>
</protein>
<comment type="caution">
    <text evidence="1">The sequence shown here is derived from an EMBL/GenBank/DDBJ whole genome shotgun (WGS) entry which is preliminary data.</text>
</comment>
<dbReference type="Proteomes" id="UP001140087">
    <property type="component" value="Unassembled WGS sequence"/>
</dbReference>
<keyword evidence="2" id="KW-1185">Reference proteome</keyword>
<sequence>MDPMDTDHTPYGQRCALPVPAGLLPGDAAQAPESGEQYMLRVRLERASIPNVVAVARRTQQPRARSSTPETGPPPLPSILQPTEEWLAGFARHLAKERARLAAVIAGLDVPADFVIPGWVQQRKWKSLCYSGGGGPGADRAMLYTLASMDQPAALWLIRLMQSWMATDQLRRAEGAWLWFLILRLDGLLDHDDTHTLRQLCRKLVAILAAIGQTVGHNTQGTLTVRGDEIAAINILIAAITRGYGQRDIEPWTRC</sequence>
<dbReference type="EMBL" id="JANBUN010001588">
    <property type="protein sequence ID" value="KAJ2797487.1"/>
    <property type="molecule type" value="Genomic_DNA"/>
</dbReference>
<reference evidence="1" key="1">
    <citation type="submission" date="2022-07" db="EMBL/GenBank/DDBJ databases">
        <title>Phylogenomic reconstructions and comparative analyses of Kickxellomycotina fungi.</title>
        <authorList>
            <person name="Reynolds N.K."/>
            <person name="Stajich J.E."/>
            <person name="Barry K."/>
            <person name="Grigoriev I.V."/>
            <person name="Crous P."/>
            <person name="Smith M.E."/>
        </authorList>
    </citation>
    <scope>NUCLEOTIDE SEQUENCE</scope>
    <source>
        <strain evidence="1">BCRC 34780</strain>
    </source>
</reference>
<evidence type="ECO:0000313" key="1">
    <source>
        <dbReference type="EMBL" id="KAJ2797487.1"/>
    </source>
</evidence>
<gene>
    <name evidence="1" type="primary">GEMIN2</name>
    <name evidence="1" type="ORF">H4R21_004305</name>
</gene>